<name>A0ACB8E344_DERSI</name>
<organism evidence="1 2">
    <name type="scientific">Dermacentor silvarum</name>
    <name type="common">Tick</name>
    <dbReference type="NCBI Taxonomy" id="543639"/>
    <lineage>
        <taxon>Eukaryota</taxon>
        <taxon>Metazoa</taxon>
        <taxon>Ecdysozoa</taxon>
        <taxon>Arthropoda</taxon>
        <taxon>Chelicerata</taxon>
        <taxon>Arachnida</taxon>
        <taxon>Acari</taxon>
        <taxon>Parasitiformes</taxon>
        <taxon>Ixodida</taxon>
        <taxon>Ixodoidea</taxon>
        <taxon>Ixodidae</taxon>
        <taxon>Rhipicephalinae</taxon>
        <taxon>Dermacentor</taxon>
    </lineage>
</organism>
<proteinExistence type="predicted"/>
<protein>
    <submittedName>
        <fullName evidence="1">Uncharacterized protein</fullName>
    </submittedName>
</protein>
<dbReference type="EMBL" id="CM023470">
    <property type="protein sequence ID" value="KAH7981040.1"/>
    <property type="molecule type" value="Genomic_DNA"/>
</dbReference>
<keyword evidence="2" id="KW-1185">Reference proteome</keyword>
<reference evidence="1" key="1">
    <citation type="submission" date="2020-05" db="EMBL/GenBank/DDBJ databases">
        <title>Large-scale comparative analyses of tick genomes elucidate their genetic diversity and vector capacities.</title>
        <authorList>
            <person name="Jia N."/>
            <person name="Wang J."/>
            <person name="Shi W."/>
            <person name="Du L."/>
            <person name="Sun Y."/>
            <person name="Zhan W."/>
            <person name="Jiang J."/>
            <person name="Wang Q."/>
            <person name="Zhang B."/>
            <person name="Ji P."/>
            <person name="Sakyi L.B."/>
            <person name="Cui X."/>
            <person name="Yuan T."/>
            <person name="Jiang B."/>
            <person name="Yang W."/>
            <person name="Lam T.T.-Y."/>
            <person name="Chang Q."/>
            <person name="Ding S."/>
            <person name="Wang X."/>
            <person name="Zhu J."/>
            <person name="Ruan X."/>
            <person name="Zhao L."/>
            <person name="Wei J."/>
            <person name="Que T."/>
            <person name="Du C."/>
            <person name="Cheng J."/>
            <person name="Dai P."/>
            <person name="Han X."/>
            <person name="Huang E."/>
            <person name="Gao Y."/>
            <person name="Liu J."/>
            <person name="Shao H."/>
            <person name="Ye R."/>
            <person name="Li L."/>
            <person name="Wei W."/>
            <person name="Wang X."/>
            <person name="Wang C."/>
            <person name="Yang T."/>
            <person name="Huo Q."/>
            <person name="Li W."/>
            <person name="Guo W."/>
            <person name="Chen H."/>
            <person name="Zhou L."/>
            <person name="Ni X."/>
            <person name="Tian J."/>
            <person name="Zhou Y."/>
            <person name="Sheng Y."/>
            <person name="Liu T."/>
            <person name="Pan Y."/>
            <person name="Xia L."/>
            <person name="Li J."/>
            <person name="Zhao F."/>
            <person name="Cao W."/>
        </authorList>
    </citation>
    <scope>NUCLEOTIDE SEQUENCE</scope>
    <source>
        <strain evidence="1">Dsil-2018</strain>
    </source>
</reference>
<evidence type="ECO:0000313" key="1">
    <source>
        <dbReference type="EMBL" id="KAH7981040.1"/>
    </source>
</evidence>
<comment type="caution">
    <text evidence="1">The sequence shown here is derived from an EMBL/GenBank/DDBJ whole genome shotgun (WGS) entry which is preliminary data.</text>
</comment>
<accession>A0ACB8E344</accession>
<evidence type="ECO:0000313" key="2">
    <source>
        <dbReference type="Proteomes" id="UP000821865"/>
    </source>
</evidence>
<dbReference type="Proteomes" id="UP000821865">
    <property type="component" value="Chromosome 1"/>
</dbReference>
<gene>
    <name evidence="1" type="ORF">HPB49_021064</name>
</gene>
<sequence>MELAVANLEPHCCGQVTWCAGGSSTSTDYALVSTGLNNLLRQMEIDEKGLYSLGSDHNRLLLEFSYSGSWVSHARCPMKRSKYLPSRAVPYVADEFETREPITELEKHLTSHLHRLYGQEEGSKAAVGGEPSHVPERDTFPGEKPGEDLSVRWKVSGGEIDRELKRVSARTAAGLDILPAGVLKGFGKATKEQLAGLFTGINEGTPIPRDWHLGQCSGLAFADDLVLVAECPQDLQALINICQGYVRLGDEALMVCSAYRYLRVQISIGPELCGHQEDILRQKALRAQCILRRRCLWGCNRFVMVRDLWKIVHVPALKFANAVLCLSAPTREWLEWRQREVGRIALGCHGVVTNEAKEGDLGWSSLEARQAVSKIAYRGRLVYMPRERHLYRIESKYGLFRSPISANSPADWAKQARERVQAEGKTRWMRDMTAKSTFADVSLEAALGFEQTSGEVGACGVDRAAVAETKIPLESWRAVLSDGHQ</sequence>